<dbReference type="GO" id="GO:0006334">
    <property type="term" value="P:nucleosome assembly"/>
    <property type="evidence" value="ECO:0007669"/>
    <property type="project" value="TreeGrafter"/>
</dbReference>
<comment type="similarity">
    <text evidence="2">Belongs to the WD repeat HIR1 family.</text>
</comment>
<evidence type="ECO:0000256" key="5">
    <source>
        <dbReference type="ARBA" id="ARBA00022763"/>
    </source>
</evidence>
<dbReference type="SMART" id="SM00320">
    <property type="entry name" value="WD40"/>
    <property type="match status" value="5"/>
</dbReference>
<feature type="compositionally biased region" description="Low complexity" evidence="10">
    <location>
        <begin position="376"/>
        <end position="391"/>
    </location>
</feature>
<dbReference type="GO" id="GO:0006281">
    <property type="term" value="P:DNA repair"/>
    <property type="evidence" value="ECO:0007669"/>
    <property type="project" value="UniProtKB-KW"/>
</dbReference>
<dbReference type="SUPFAM" id="SSF50978">
    <property type="entry name" value="WD40 repeat-like"/>
    <property type="match status" value="1"/>
</dbReference>
<evidence type="ECO:0000256" key="7">
    <source>
        <dbReference type="ARBA" id="ARBA00023204"/>
    </source>
</evidence>
<dbReference type="RefSeq" id="XP_067549319.1">
    <property type="nucleotide sequence ID" value="XM_067690900.1"/>
</dbReference>
<dbReference type="InterPro" id="IPR055410">
    <property type="entry name" value="Beta-prop_CAF1B_HIR1"/>
</dbReference>
<dbReference type="PROSITE" id="PS50294">
    <property type="entry name" value="WD_REPEATS_REGION"/>
    <property type="match status" value="1"/>
</dbReference>
<comment type="subcellular location">
    <subcellularLocation>
        <location evidence="1">Nucleus</location>
    </subcellularLocation>
</comment>
<evidence type="ECO:0000259" key="11">
    <source>
        <dbReference type="Pfam" id="PF24105"/>
    </source>
</evidence>
<keyword evidence="13" id="KW-1185">Reference proteome</keyword>
<evidence type="ECO:0000256" key="6">
    <source>
        <dbReference type="ARBA" id="ARBA00022853"/>
    </source>
</evidence>
<organism evidence="12 13">
    <name type="scientific">Candida metapsilosis</name>
    <dbReference type="NCBI Taxonomy" id="273372"/>
    <lineage>
        <taxon>Eukaryota</taxon>
        <taxon>Fungi</taxon>
        <taxon>Dikarya</taxon>
        <taxon>Ascomycota</taxon>
        <taxon>Saccharomycotina</taxon>
        <taxon>Pichiomycetes</taxon>
        <taxon>Debaryomycetaceae</taxon>
        <taxon>Candida/Lodderomyces clade</taxon>
        <taxon>Candida</taxon>
    </lineage>
</organism>
<sequence length="411" mass="45648">MDAVTIAVHWHDENKPIYSLQLQPNQHEISRLATGGGDNNVRIWKFVDNSVEYLSTLKKHTQAVNVVRFNSKGDVLATAGDDGFVFLWTKSDTIIKDFGDEEDDDIKESWQCVGNITIGNELVDICWCDDYLAVGSMDNTLRVYHIIENGKKLVGKPVHTSENNDHFIQGVAFSNRYLFTQSADRSIISYKFDDSGAISLLHKFQKLGGTQMYQSENLQSFFRRLACSPDGSLMITPAGLDEDGSNCVYVYSIANLQAGPVIRLSGFIKPAIIVSFNPKLYKASGESSILPYKLIFAIGTLDSIVIYSTDNNLKPLGQISNIHYQAITDLAWDENGTKLLVSSMDGFCSVVNFESDAFGPLYDGPKTSNPEKVQLQATETPPTPQKKQAPTIDTFFKDKKGKKRITPTLIS</sequence>
<dbReference type="InterPro" id="IPR036322">
    <property type="entry name" value="WD40_repeat_dom_sf"/>
</dbReference>
<evidence type="ECO:0000256" key="9">
    <source>
        <dbReference type="PROSITE-ProRule" id="PRU00221"/>
    </source>
</evidence>
<gene>
    <name evidence="12" type="ORF">I9W82_002083</name>
</gene>
<dbReference type="PROSITE" id="PS50082">
    <property type="entry name" value="WD_REPEATS_2"/>
    <property type="match status" value="1"/>
</dbReference>
<dbReference type="OrthoDB" id="71227at2759"/>
<keyword evidence="4" id="KW-0677">Repeat</keyword>
<proteinExistence type="inferred from homology"/>
<reference evidence="12 13" key="1">
    <citation type="submission" date="2020-12" db="EMBL/GenBank/DDBJ databases">
        <title>Effect of drift, selection, and recombination on the evolution of hybrid genomes in Candida yeast pathogens.</title>
        <authorList>
            <person name="Mixao V."/>
            <person name="Ksiezopolska E."/>
            <person name="Saus E."/>
            <person name="Boekhout T."/>
            <person name="Gacser A."/>
            <person name="Gabaldon T."/>
        </authorList>
    </citation>
    <scope>NUCLEOTIDE SEQUENCE [LARGE SCALE GENOMIC DNA]</scope>
    <source>
        <strain evidence="12 13">BP57</strain>
    </source>
</reference>
<evidence type="ECO:0000256" key="2">
    <source>
        <dbReference type="ARBA" id="ARBA00007306"/>
    </source>
</evidence>
<evidence type="ECO:0000256" key="10">
    <source>
        <dbReference type="SAM" id="MobiDB-lite"/>
    </source>
</evidence>
<dbReference type="InterPro" id="IPR045145">
    <property type="entry name" value="PTHR15271"/>
</dbReference>
<dbReference type="Proteomes" id="UP000669133">
    <property type="component" value="Unassembled WGS sequence"/>
</dbReference>
<dbReference type="PANTHER" id="PTHR15271">
    <property type="entry name" value="CHROMATIN ASSEMBLY FACTOR 1 SUBUNIT B"/>
    <property type="match status" value="1"/>
</dbReference>
<dbReference type="InterPro" id="IPR015943">
    <property type="entry name" value="WD40/YVTN_repeat-like_dom_sf"/>
</dbReference>
<evidence type="ECO:0000256" key="3">
    <source>
        <dbReference type="ARBA" id="ARBA00022574"/>
    </source>
</evidence>
<evidence type="ECO:0000256" key="4">
    <source>
        <dbReference type="ARBA" id="ARBA00022737"/>
    </source>
</evidence>
<evidence type="ECO:0000313" key="13">
    <source>
        <dbReference type="Proteomes" id="UP000669133"/>
    </source>
</evidence>
<dbReference type="EMBL" id="JAEOAQ010000002">
    <property type="protein sequence ID" value="KAG5420203.1"/>
    <property type="molecule type" value="Genomic_DNA"/>
</dbReference>
<dbReference type="InterPro" id="IPR001680">
    <property type="entry name" value="WD40_rpt"/>
</dbReference>
<dbReference type="GO" id="GO:0033186">
    <property type="term" value="C:CAF-1 complex"/>
    <property type="evidence" value="ECO:0007669"/>
    <property type="project" value="TreeGrafter"/>
</dbReference>
<feature type="region of interest" description="Disordered" evidence="10">
    <location>
        <begin position="369"/>
        <end position="393"/>
    </location>
</feature>
<comment type="caution">
    <text evidence="12">The sequence shown here is derived from an EMBL/GenBank/DDBJ whole genome shotgun (WGS) entry which is preliminary data.</text>
</comment>
<name>A0A8H8DBB0_9ASCO</name>
<dbReference type="AlphaFoldDB" id="A0A8H8DBB0"/>
<keyword evidence="6" id="KW-0156">Chromatin regulator</keyword>
<evidence type="ECO:0000256" key="8">
    <source>
        <dbReference type="ARBA" id="ARBA00023242"/>
    </source>
</evidence>
<keyword evidence="3 9" id="KW-0853">WD repeat</keyword>
<keyword evidence="8" id="KW-0539">Nucleus</keyword>
<accession>A0A8H8DBB0</accession>
<dbReference type="GO" id="GO:0005634">
    <property type="term" value="C:nucleus"/>
    <property type="evidence" value="ECO:0007669"/>
    <property type="project" value="UniProtKB-SubCell"/>
</dbReference>
<dbReference type="Pfam" id="PF24105">
    <property type="entry name" value="Beta-prop_CAF1B_HIR1"/>
    <property type="match status" value="1"/>
</dbReference>
<dbReference type="Gene3D" id="2.130.10.10">
    <property type="entry name" value="YVTN repeat-like/Quinoprotein amine dehydrogenase"/>
    <property type="match status" value="2"/>
</dbReference>
<evidence type="ECO:0000256" key="1">
    <source>
        <dbReference type="ARBA" id="ARBA00004123"/>
    </source>
</evidence>
<dbReference type="PANTHER" id="PTHR15271:SF4">
    <property type="entry name" value="CHROMATIN ASSEMBLY FACTOR 1 SUBUNIT B"/>
    <property type="match status" value="1"/>
</dbReference>
<dbReference type="GO" id="GO:0006335">
    <property type="term" value="P:DNA replication-dependent chromatin assembly"/>
    <property type="evidence" value="ECO:0007669"/>
    <property type="project" value="InterPro"/>
</dbReference>
<protein>
    <submittedName>
        <fullName evidence="12">CAC2</fullName>
    </submittedName>
</protein>
<keyword evidence="5" id="KW-0227">DNA damage</keyword>
<keyword evidence="7" id="KW-0234">DNA repair</keyword>
<dbReference type="GeneID" id="93650712"/>
<feature type="repeat" description="WD" evidence="9">
    <location>
        <begin position="57"/>
        <end position="88"/>
    </location>
</feature>
<evidence type="ECO:0000313" key="12">
    <source>
        <dbReference type="EMBL" id="KAG5420203.1"/>
    </source>
</evidence>
<feature type="domain" description="CAF1B/HIR1 beta-propeller" evidence="11">
    <location>
        <begin position="3"/>
        <end position="356"/>
    </location>
</feature>